<reference evidence="6 7" key="1">
    <citation type="submission" date="2020-08" db="EMBL/GenBank/DDBJ databases">
        <title>Genomic Encyclopedia of Type Strains, Phase IV (KMG-V): Genome sequencing to study the core and pangenomes of soil and plant-associated prokaryotes.</title>
        <authorList>
            <person name="Whitman W."/>
        </authorList>
    </citation>
    <scope>NUCLEOTIDE SEQUENCE [LARGE SCALE GENOMIC DNA]</scope>
    <source>
        <strain evidence="4 7">SEMIA 444</strain>
        <strain evidence="3 6">SEMIA 448</strain>
        <strain evidence="5 8">SEMIA 452</strain>
    </source>
</reference>
<feature type="transmembrane region" description="Helical" evidence="1">
    <location>
        <begin position="284"/>
        <end position="304"/>
    </location>
</feature>
<evidence type="ECO:0000313" key="7">
    <source>
        <dbReference type="Proteomes" id="UP000524535"/>
    </source>
</evidence>
<evidence type="ECO:0000259" key="2">
    <source>
        <dbReference type="Pfam" id="PF01757"/>
    </source>
</evidence>
<dbReference type="EMBL" id="JACIGY010000001">
    <property type="protein sequence ID" value="MBB4410305.1"/>
    <property type="molecule type" value="Genomic_DNA"/>
</dbReference>
<feature type="domain" description="Acyltransferase 3" evidence="2">
    <location>
        <begin position="8"/>
        <end position="329"/>
    </location>
</feature>
<proteinExistence type="predicted"/>
<dbReference type="PANTHER" id="PTHR23028:SF134">
    <property type="entry name" value="PUTATIVE (AFU_ORTHOLOGUE AFUA_4G08520)-RELATED"/>
    <property type="match status" value="1"/>
</dbReference>
<feature type="transmembrane region" description="Helical" evidence="1">
    <location>
        <begin position="165"/>
        <end position="184"/>
    </location>
</feature>
<keyword evidence="7" id="KW-1185">Reference proteome</keyword>
<feature type="transmembrane region" description="Helical" evidence="1">
    <location>
        <begin position="141"/>
        <end position="158"/>
    </location>
</feature>
<dbReference type="EMBL" id="JACIGW010000001">
    <property type="protein sequence ID" value="MBB4347301.1"/>
    <property type="molecule type" value="Genomic_DNA"/>
</dbReference>
<comment type="caution">
    <text evidence="3">The sequence shown here is derived from an EMBL/GenBank/DDBJ whole genome shotgun (WGS) entry which is preliminary data.</text>
</comment>
<dbReference type="InterPro" id="IPR050879">
    <property type="entry name" value="Acyltransferase_3"/>
</dbReference>
<dbReference type="Proteomes" id="UP000520770">
    <property type="component" value="Unassembled WGS sequence"/>
</dbReference>
<evidence type="ECO:0000313" key="5">
    <source>
        <dbReference type="EMBL" id="MBB4444992.1"/>
    </source>
</evidence>
<dbReference type="PANTHER" id="PTHR23028">
    <property type="entry name" value="ACETYLTRANSFERASE"/>
    <property type="match status" value="1"/>
</dbReference>
<evidence type="ECO:0000313" key="3">
    <source>
        <dbReference type="EMBL" id="MBB4347301.1"/>
    </source>
</evidence>
<keyword evidence="1" id="KW-0472">Membrane</keyword>
<protein>
    <submittedName>
        <fullName evidence="3">Peptidoglycan/LPS O-acetylase OafA/YrhL</fullName>
    </submittedName>
</protein>
<feature type="transmembrane region" description="Helical" evidence="1">
    <location>
        <begin position="37"/>
        <end position="56"/>
    </location>
</feature>
<sequence>MRNHYEVLDALRFMAATGVLLFHLAHWLNIPWLLPNAGIAVDFFFCLSGFVMVVAYQHKIGSSSDLLPFLRVRVLRLWPMIMLATFASASYLVAKGFLSSDAPTISMVLEAASLSLISVPYMDAPVSIGGPQVFPLNGPQFSLFFEIFVNIAWAALLITLPRRFYLITCAILIPLSGACLYYGFGGDTTANFWLGFPRVICSFFVGILAANLLTKDWDPGVLGRRLFVALLLMTALLVILPIPMGRYATIWTIIVSPILVVLGAKQQLPSRLKAAATFSGTLSYPIYTLHYPLFCWLNGIFVMITKSQGGLLEAAILAPIIIAICYLVTIRIELPVMAALRRANAPTVKSPA</sequence>
<organism evidence="3 6">
    <name type="scientific">Aliirhizobium cellulosilyticum</name>
    <dbReference type="NCBI Taxonomy" id="393664"/>
    <lineage>
        <taxon>Bacteria</taxon>
        <taxon>Pseudomonadati</taxon>
        <taxon>Pseudomonadota</taxon>
        <taxon>Alphaproteobacteria</taxon>
        <taxon>Hyphomicrobiales</taxon>
        <taxon>Rhizobiaceae</taxon>
        <taxon>Aliirhizobium</taxon>
    </lineage>
</organism>
<dbReference type="InterPro" id="IPR002656">
    <property type="entry name" value="Acyl_transf_3_dom"/>
</dbReference>
<dbReference type="AlphaFoldDB" id="A0A7W6S4Y6"/>
<feature type="transmembrane region" description="Helical" evidence="1">
    <location>
        <begin position="7"/>
        <end position="25"/>
    </location>
</feature>
<dbReference type="EMBL" id="JACIHM010000001">
    <property type="protein sequence ID" value="MBB4444992.1"/>
    <property type="molecule type" value="Genomic_DNA"/>
</dbReference>
<feature type="transmembrane region" description="Helical" evidence="1">
    <location>
        <begin position="248"/>
        <end position="264"/>
    </location>
</feature>
<keyword evidence="1" id="KW-0812">Transmembrane</keyword>
<dbReference type="Pfam" id="PF01757">
    <property type="entry name" value="Acyl_transf_3"/>
    <property type="match status" value="1"/>
</dbReference>
<evidence type="ECO:0000313" key="4">
    <source>
        <dbReference type="EMBL" id="MBB4410305.1"/>
    </source>
</evidence>
<dbReference type="Proteomes" id="UP000524535">
    <property type="component" value="Unassembled WGS sequence"/>
</dbReference>
<feature type="transmembrane region" description="Helical" evidence="1">
    <location>
        <begin position="77"/>
        <end position="94"/>
    </location>
</feature>
<feature type="transmembrane region" description="Helical" evidence="1">
    <location>
        <begin position="310"/>
        <end position="332"/>
    </location>
</feature>
<feature type="transmembrane region" description="Helical" evidence="1">
    <location>
        <begin position="196"/>
        <end position="214"/>
    </location>
</feature>
<accession>A0A7W6S4Y6</accession>
<evidence type="ECO:0000256" key="1">
    <source>
        <dbReference type="SAM" id="Phobius"/>
    </source>
</evidence>
<evidence type="ECO:0000313" key="8">
    <source>
        <dbReference type="Proteomes" id="UP000576087"/>
    </source>
</evidence>
<dbReference type="GO" id="GO:0016747">
    <property type="term" value="F:acyltransferase activity, transferring groups other than amino-acyl groups"/>
    <property type="evidence" value="ECO:0007669"/>
    <property type="project" value="InterPro"/>
</dbReference>
<dbReference type="Proteomes" id="UP000576087">
    <property type="component" value="Unassembled WGS sequence"/>
</dbReference>
<evidence type="ECO:0000313" key="6">
    <source>
        <dbReference type="Proteomes" id="UP000520770"/>
    </source>
</evidence>
<gene>
    <name evidence="4" type="ORF">GGE31_000776</name>
    <name evidence="3" type="ORF">GGE33_001009</name>
    <name evidence="5" type="ORF">GGE35_000774</name>
</gene>
<keyword evidence="1" id="KW-1133">Transmembrane helix</keyword>
<name>A0A7W6S4Y6_9HYPH</name>
<dbReference type="RefSeq" id="WP_183821452.1">
    <property type="nucleotide sequence ID" value="NZ_JACIGW010000001.1"/>
</dbReference>
<feature type="transmembrane region" description="Helical" evidence="1">
    <location>
        <begin position="226"/>
        <end position="242"/>
    </location>
</feature>